<name>A0A6I4V343_9SPHN</name>
<keyword evidence="2" id="KW-1185">Reference proteome</keyword>
<reference evidence="1 2" key="1">
    <citation type="submission" date="2019-12" db="EMBL/GenBank/DDBJ databases">
        <title>Genomic-based taxomic classification of the family Erythrobacteraceae.</title>
        <authorList>
            <person name="Xu L."/>
        </authorList>
    </citation>
    <scope>NUCLEOTIDE SEQUENCE [LARGE SCALE GENOMIC DNA]</scope>
    <source>
        <strain evidence="1 2">SW-109</strain>
    </source>
</reference>
<accession>A0A6I4V343</accession>
<dbReference type="RefSeq" id="WP_160730744.1">
    <property type="nucleotide sequence ID" value="NZ_WTYP01000002.1"/>
</dbReference>
<dbReference type="Pfam" id="PF11523">
    <property type="entry name" value="DUF3223"/>
    <property type="match status" value="1"/>
</dbReference>
<proteinExistence type="predicted"/>
<organism evidence="1 2">
    <name type="scientific">Pontixanthobacter luteolus</name>
    <dbReference type="NCBI Taxonomy" id="295089"/>
    <lineage>
        <taxon>Bacteria</taxon>
        <taxon>Pseudomonadati</taxon>
        <taxon>Pseudomonadota</taxon>
        <taxon>Alphaproteobacteria</taxon>
        <taxon>Sphingomonadales</taxon>
        <taxon>Erythrobacteraceae</taxon>
        <taxon>Pontixanthobacter</taxon>
    </lineage>
</organism>
<sequence>MAKPINLPNGRSWKTQSAALAHFKDMLGRYDDNEVVEDRNDHDDLIALLERYDGVVTDQPSKIGAGVDEFFRKRNLFDGFSTPSFWARRTDGSETDFSYIWAVKGEPKSGAQEFYDACRASVNADLVAAKRNHFNTYGDATGRVPCELTGQLIGVGEAHLDHAYPTFGHLVVTFRAARGWQHEVPKGVLSPPADSQATTTFVDPAVSKAFAAFHHSAALLRIVRDKMNLSMAAGQRKPKVKQPVAI</sequence>
<comment type="caution">
    <text evidence="1">The sequence shown here is derived from an EMBL/GenBank/DDBJ whole genome shotgun (WGS) entry which is preliminary data.</text>
</comment>
<dbReference type="OrthoDB" id="4177831at2"/>
<dbReference type="AlphaFoldDB" id="A0A6I4V343"/>
<dbReference type="Gene3D" id="3.10.450.40">
    <property type="match status" value="1"/>
</dbReference>
<evidence type="ECO:0000313" key="1">
    <source>
        <dbReference type="EMBL" id="MXP47446.1"/>
    </source>
</evidence>
<evidence type="ECO:0000313" key="2">
    <source>
        <dbReference type="Proteomes" id="UP000471435"/>
    </source>
</evidence>
<protein>
    <submittedName>
        <fullName evidence="1">DUF3223 domain-containing protein</fullName>
    </submittedName>
</protein>
<dbReference type="EMBL" id="WTYP01000002">
    <property type="protein sequence ID" value="MXP47446.1"/>
    <property type="molecule type" value="Genomic_DNA"/>
</dbReference>
<gene>
    <name evidence="1" type="ORF">GRI43_08635</name>
</gene>
<dbReference type="Proteomes" id="UP000471435">
    <property type="component" value="Unassembled WGS sequence"/>
</dbReference>